<dbReference type="AlphaFoldDB" id="A0AAF0DE63"/>
<name>A0AAF0DE63_9EURO</name>
<sequence>MSLEHLPLELALQIVSDGCLKPQDLASLARVSKCLNQVATACLYQDVRLKDYESEALQLFYRSITETPALTKFTRTATIKVDERSDVHRVGEVVVKLHSIERLKLVLDGNVDFGFVLDKAALPKLGSLHIENDNVTFDDLVNFIQLPMIKSLTVGKSLGEECSKIPPSAPPPKIEHRSSLESFKIHITNDFSSELDILLACCPKLKSFVCKISGGSFYDPYISSSRFPQVLSRCRDTLHILQLDSDRITENIDDETFADLSCLRNLKTLEASIEILFEWEGRDKPAARKGLHTRLPSSLETLKINIPKGFAFRSSFRSNDDGTPERGFADENLAWVVEIAENKRAHLPNLSFVRIHEAWQRTCLPISTAPVLCDPPPAIEAAFRDAGVGIELYLRPHIPSYREFYSRYKNIS</sequence>
<evidence type="ECO:0000259" key="1">
    <source>
        <dbReference type="Pfam" id="PF12937"/>
    </source>
</evidence>
<feature type="domain" description="F-box" evidence="1">
    <location>
        <begin position="3"/>
        <end position="48"/>
    </location>
</feature>
<dbReference type="InterPro" id="IPR001810">
    <property type="entry name" value="F-box_dom"/>
</dbReference>
<evidence type="ECO:0000313" key="3">
    <source>
        <dbReference type="Proteomes" id="UP001219355"/>
    </source>
</evidence>
<dbReference type="Pfam" id="PF12937">
    <property type="entry name" value="F-box-like"/>
    <property type="match status" value="1"/>
</dbReference>
<proteinExistence type="predicted"/>
<organism evidence="2 3">
    <name type="scientific">Emydomyces testavorans</name>
    <dbReference type="NCBI Taxonomy" id="2070801"/>
    <lineage>
        <taxon>Eukaryota</taxon>
        <taxon>Fungi</taxon>
        <taxon>Dikarya</taxon>
        <taxon>Ascomycota</taxon>
        <taxon>Pezizomycotina</taxon>
        <taxon>Eurotiomycetes</taxon>
        <taxon>Eurotiomycetidae</taxon>
        <taxon>Onygenales</taxon>
        <taxon>Nannizziopsiaceae</taxon>
        <taxon>Emydomyces</taxon>
    </lineage>
</organism>
<accession>A0AAF0DE63</accession>
<gene>
    <name evidence="2" type="ORF">PRK78_001954</name>
</gene>
<keyword evidence="3" id="KW-1185">Reference proteome</keyword>
<dbReference type="Proteomes" id="UP001219355">
    <property type="component" value="Chromosome 1"/>
</dbReference>
<dbReference type="SUPFAM" id="SSF52047">
    <property type="entry name" value="RNI-like"/>
    <property type="match status" value="1"/>
</dbReference>
<dbReference type="Gene3D" id="3.80.10.10">
    <property type="entry name" value="Ribonuclease Inhibitor"/>
    <property type="match status" value="1"/>
</dbReference>
<reference evidence="2" key="1">
    <citation type="submission" date="2023-03" db="EMBL/GenBank/DDBJ databases">
        <title>Emydomyces testavorans Genome Sequence.</title>
        <authorList>
            <person name="Hoyer L."/>
        </authorList>
    </citation>
    <scope>NUCLEOTIDE SEQUENCE</scope>
    <source>
        <strain evidence="2">16-2883</strain>
    </source>
</reference>
<dbReference type="EMBL" id="CP120627">
    <property type="protein sequence ID" value="WEW56509.1"/>
    <property type="molecule type" value="Genomic_DNA"/>
</dbReference>
<evidence type="ECO:0000313" key="2">
    <source>
        <dbReference type="EMBL" id="WEW56509.1"/>
    </source>
</evidence>
<dbReference type="InterPro" id="IPR032675">
    <property type="entry name" value="LRR_dom_sf"/>
</dbReference>
<protein>
    <recommendedName>
        <fullName evidence="1">F-box domain-containing protein</fullName>
    </recommendedName>
</protein>